<dbReference type="Gene3D" id="1.10.443.10">
    <property type="entry name" value="Intergrase catalytic core"/>
    <property type="match status" value="1"/>
</dbReference>
<sequence length="140" mass="16296">MIAKFLASKRPYIKPVSLKSYELNLRTFARYYPILPTEPDVIEQYLGRYSYENMGINNIDTQLRLLYNFASERLGLPNPMSKIKRPRGKAKPPQHLTIKQALLLINAIQDVRERALVYCLLGLGLRLSEVHRLRVVDIRE</sequence>
<dbReference type="EMBL" id="BARW01037549">
    <property type="protein sequence ID" value="GAJ24906.1"/>
    <property type="molecule type" value="Genomic_DNA"/>
</dbReference>
<evidence type="ECO:0000256" key="1">
    <source>
        <dbReference type="ARBA" id="ARBA00023172"/>
    </source>
</evidence>
<comment type="caution">
    <text evidence="2">The sequence shown here is derived from an EMBL/GenBank/DDBJ whole genome shotgun (WGS) entry which is preliminary data.</text>
</comment>
<gene>
    <name evidence="2" type="ORF">S12H4_57939</name>
</gene>
<evidence type="ECO:0008006" key="3">
    <source>
        <dbReference type="Google" id="ProtNLM"/>
    </source>
</evidence>
<proteinExistence type="predicted"/>
<dbReference type="InterPro" id="IPR011010">
    <property type="entry name" value="DNA_brk_join_enz"/>
</dbReference>
<dbReference type="GO" id="GO:0015074">
    <property type="term" value="P:DNA integration"/>
    <property type="evidence" value="ECO:0007669"/>
    <property type="project" value="InterPro"/>
</dbReference>
<dbReference type="GO" id="GO:0003677">
    <property type="term" value="F:DNA binding"/>
    <property type="evidence" value="ECO:0007669"/>
    <property type="project" value="InterPro"/>
</dbReference>
<evidence type="ECO:0000313" key="2">
    <source>
        <dbReference type="EMBL" id="GAJ24906.1"/>
    </source>
</evidence>
<name>X1VYW0_9ZZZZ</name>
<dbReference type="AlphaFoldDB" id="X1VYW0"/>
<accession>X1VYW0</accession>
<organism evidence="2">
    <name type="scientific">marine sediment metagenome</name>
    <dbReference type="NCBI Taxonomy" id="412755"/>
    <lineage>
        <taxon>unclassified sequences</taxon>
        <taxon>metagenomes</taxon>
        <taxon>ecological metagenomes</taxon>
    </lineage>
</organism>
<protein>
    <recommendedName>
        <fullName evidence="3">Tyr recombinase domain-containing protein</fullName>
    </recommendedName>
</protein>
<dbReference type="SUPFAM" id="SSF56349">
    <property type="entry name" value="DNA breaking-rejoining enzymes"/>
    <property type="match status" value="1"/>
</dbReference>
<keyword evidence="1" id="KW-0233">DNA recombination</keyword>
<feature type="non-terminal residue" evidence="2">
    <location>
        <position position="140"/>
    </location>
</feature>
<dbReference type="GO" id="GO:0006310">
    <property type="term" value="P:DNA recombination"/>
    <property type="evidence" value="ECO:0007669"/>
    <property type="project" value="UniProtKB-KW"/>
</dbReference>
<reference evidence="2" key="1">
    <citation type="journal article" date="2014" name="Front. Microbiol.">
        <title>High frequency of phylogenetically diverse reductive dehalogenase-homologous genes in deep subseafloor sedimentary metagenomes.</title>
        <authorList>
            <person name="Kawai M."/>
            <person name="Futagami T."/>
            <person name="Toyoda A."/>
            <person name="Takaki Y."/>
            <person name="Nishi S."/>
            <person name="Hori S."/>
            <person name="Arai W."/>
            <person name="Tsubouchi T."/>
            <person name="Morono Y."/>
            <person name="Uchiyama I."/>
            <person name="Ito T."/>
            <person name="Fujiyama A."/>
            <person name="Inagaki F."/>
            <person name="Takami H."/>
        </authorList>
    </citation>
    <scope>NUCLEOTIDE SEQUENCE</scope>
    <source>
        <strain evidence="2">Expedition CK06-06</strain>
    </source>
</reference>
<dbReference type="InterPro" id="IPR013762">
    <property type="entry name" value="Integrase-like_cat_sf"/>
</dbReference>